<dbReference type="PANTHER" id="PTHR33490:SF6">
    <property type="entry name" value="SLL1049 PROTEIN"/>
    <property type="match status" value="1"/>
</dbReference>
<protein>
    <submittedName>
        <fullName evidence="2">Transglutaminase-like superfamily protein</fullName>
    </submittedName>
</protein>
<dbReference type="Proteomes" id="UP000408482">
    <property type="component" value="Unassembled WGS sequence"/>
</dbReference>
<dbReference type="InterPro" id="IPR038765">
    <property type="entry name" value="Papain-like_cys_pep_sf"/>
</dbReference>
<evidence type="ECO:0000313" key="2">
    <source>
        <dbReference type="EMBL" id="VUX37742.1"/>
    </source>
</evidence>
<evidence type="ECO:0000313" key="3">
    <source>
        <dbReference type="Proteomes" id="UP000408482"/>
    </source>
</evidence>
<evidence type="ECO:0000259" key="1">
    <source>
        <dbReference type="SMART" id="SM00460"/>
    </source>
</evidence>
<feature type="domain" description="Transglutaminase-like" evidence="1">
    <location>
        <begin position="210"/>
        <end position="267"/>
    </location>
</feature>
<dbReference type="RefSeq" id="WP_186290033.1">
    <property type="nucleotide sequence ID" value="NZ_CABHMX010000056.1"/>
</dbReference>
<gene>
    <name evidence="2" type="ORF">RSSSTS7063_03202</name>
</gene>
<keyword evidence="3" id="KW-1185">Reference proteome</keyword>
<dbReference type="InterPro" id="IPR002931">
    <property type="entry name" value="Transglutaminase-like"/>
</dbReference>
<accession>A0A564W169</accession>
<dbReference type="EMBL" id="CABHNW010000074">
    <property type="protein sequence ID" value="VUX37742.1"/>
    <property type="molecule type" value="Genomic_DNA"/>
</dbReference>
<dbReference type="Pfam" id="PF01841">
    <property type="entry name" value="Transglut_core"/>
    <property type="match status" value="1"/>
</dbReference>
<dbReference type="PROSITE" id="PS51257">
    <property type="entry name" value="PROKAR_LIPOPROTEIN"/>
    <property type="match status" value="1"/>
</dbReference>
<dbReference type="PANTHER" id="PTHR33490">
    <property type="entry name" value="BLR5614 PROTEIN-RELATED"/>
    <property type="match status" value="1"/>
</dbReference>
<reference evidence="2 3" key="1">
    <citation type="submission" date="2019-07" db="EMBL/GenBank/DDBJ databases">
        <authorList>
            <person name="Hibberd C M."/>
            <person name="Gehrig L. J."/>
            <person name="Chang H.-W."/>
            <person name="Venkatesh S."/>
        </authorList>
    </citation>
    <scope>NUCLEOTIDE SEQUENCE [LARGE SCALE GENOMIC DNA]</scope>
    <source>
        <strain evidence="2">Blautia_luti_SSTS_Bg7063</strain>
    </source>
</reference>
<dbReference type="Gene3D" id="3.10.620.30">
    <property type="match status" value="1"/>
</dbReference>
<sequence length="305" mass="33959">MSKFLPVRLFFVWLLFGILLAGCGNSPSSDEEPPVYSPARVLTPEAPGKKTLGSSPLILDISNQDQGYLTAESDSDDSRMNIQLTAPSGVVYSYFLEPDEQTVLPFSEGSGEYLITCYQQVDGNQYAALYTETLTIKLQNEFLPFLYPNQYVDFSSKSEACKLAASLVKEDMTDIDILKTFYTYVTSHISYDYDKADSVEAGYLPDVDDTLSTGTGICFDYAALTTAMLRSQDIPCKLQIGYSGDVKHAWIDVYIRGRGWVTKAVSFDGDTWKLMDPTFDANSDGDEAIQKYIGDESNYTVQFTR</sequence>
<dbReference type="SMART" id="SM00460">
    <property type="entry name" value="TGc"/>
    <property type="match status" value="1"/>
</dbReference>
<proteinExistence type="predicted"/>
<dbReference type="SUPFAM" id="SSF54001">
    <property type="entry name" value="Cysteine proteinases"/>
    <property type="match status" value="1"/>
</dbReference>
<dbReference type="AlphaFoldDB" id="A0A564W169"/>
<name>A0A564W169_9FIRM</name>
<organism evidence="2 3">
    <name type="scientific">Blautia luti</name>
    <dbReference type="NCBI Taxonomy" id="89014"/>
    <lineage>
        <taxon>Bacteria</taxon>
        <taxon>Bacillati</taxon>
        <taxon>Bacillota</taxon>
        <taxon>Clostridia</taxon>
        <taxon>Lachnospirales</taxon>
        <taxon>Lachnospiraceae</taxon>
        <taxon>Blautia</taxon>
    </lineage>
</organism>